<evidence type="ECO:0000256" key="2">
    <source>
        <dbReference type="SAM" id="SignalP"/>
    </source>
</evidence>
<evidence type="ECO:0000256" key="1">
    <source>
        <dbReference type="SAM" id="Phobius"/>
    </source>
</evidence>
<keyword evidence="2" id="KW-0732">Signal</keyword>
<reference evidence="3" key="2">
    <citation type="submission" date="2023-06" db="EMBL/GenBank/DDBJ databases">
        <authorList>
            <consortium name="Lawrence Berkeley National Laboratory"/>
            <person name="Haridas S."/>
            <person name="Hensen N."/>
            <person name="Bonometti L."/>
            <person name="Westerberg I."/>
            <person name="Brannstrom I.O."/>
            <person name="Guillou S."/>
            <person name="Cros-Aarteil S."/>
            <person name="Calhoun S."/>
            <person name="Kuo A."/>
            <person name="Mondo S."/>
            <person name="Pangilinan J."/>
            <person name="Riley R."/>
            <person name="Labutti K."/>
            <person name="Andreopoulos B."/>
            <person name="Lipzen A."/>
            <person name="Chen C."/>
            <person name="Yanf M."/>
            <person name="Daum C."/>
            <person name="Ng V."/>
            <person name="Clum A."/>
            <person name="Steindorff A."/>
            <person name="Ohm R."/>
            <person name="Martin F."/>
            <person name="Silar P."/>
            <person name="Natvig D."/>
            <person name="Lalanne C."/>
            <person name="Gautier V."/>
            <person name="Ament-Velasquez S.L."/>
            <person name="Kruys A."/>
            <person name="Hutchinson M.I."/>
            <person name="Powell A.J."/>
            <person name="Barry K."/>
            <person name="Miller A.N."/>
            <person name="Grigoriev I.V."/>
            <person name="Debuchy R."/>
            <person name="Gladieux P."/>
            <person name="Thoren M.H."/>
            <person name="Johannesson H."/>
        </authorList>
    </citation>
    <scope>NUCLEOTIDE SEQUENCE</scope>
    <source>
        <strain evidence="3">CBS 955.72</strain>
    </source>
</reference>
<feature type="transmembrane region" description="Helical" evidence="1">
    <location>
        <begin position="131"/>
        <end position="155"/>
    </location>
</feature>
<name>A0AAJ0MKL2_9PEZI</name>
<organism evidence="3 4">
    <name type="scientific">Lasiosphaeria hispida</name>
    <dbReference type="NCBI Taxonomy" id="260671"/>
    <lineage>
        <taxon>Eukaryota</taxon>
        <taxon>Fungi</taxon>
        <taxon>Dikarya</taxon>
        <taxon>Ascomycota</taxon>
        <taxon>Pezizomycotina</taxon>
        <taxon>Sordariomycetes</taxon>
        <taxon>Sordariomycetidae</taxon>
        <taxon>Sordariales</taxon>
        <taxon>Lasiosphaeriaceae</taxon>
        <taxon>Lasiosphaeria</taxon>
    </lineage>
</organism>
<feature type="signal peptide" evidence="2">
    <location>
        <begin position="1"/>
        <end position="22"/>
    </location>
</feature>
<evidence type="ECO:0000313" key="3">
    <source>
        <dbReference type="EMBL" id="KAK3363931.1"/>
    </source>
</evidence>
<reference evidence="3" key="1">
    <citation type="journal article" date="2023" name="Mol. Phylogenet. Evol.">
        <title>Genome-scale phylogeny and comparative genomics of the fungal order Sordariales.</title>
        <authorList>
            <person name="Hensen N."/>
            <person name="Bonometti L."/>
            <person name="Westerberg I."/>
            <person name="Brannstrom I.O."/>
            <person name="Guillou S."/>
            <person name="Cros-Aarteil S."/>
            <person name="Calhoun S."/>
            <person name="Haridas S."/>
            <person name="Kuo A."/>
            <person name="Mondo S."/>
            <person name="Pangilinan J."/>
            <person name="Riley R."/>
            <person name="LaButti K."/>
            <person name="Andreopoulos B."/>
            <person name="Lipzen A."/>
            <person name="Chen C."/>
            <person name="Yan M."/>
            <person name="Daum C."/>
            <person name="Ng V."/>
            <person name="Clum A."/>
            <person name="Steindorff A."/>
            <person name="Ohm R.A."/>
            <person name="Martin F."/>
            <person name="Silar P."/>
            <person name="Natvig D.O."/>
            <person name="Lalanne C."/>
            <person name="Gautier V."/>
            <person name="Ament-Velasquez S.L."/>
            <person name="Kruys A."/>
            <person name="Hutchinson M.I."/>
            <person name="Powell A.J."/>
            <person name="Barry K."/>
            <person name="Miller A.N."/>
            <person name="Grigoriev I.V."/>
            <person name="Debuchy R."/>
            <person name="Gladieux P."/>
            <person name="Hiltunen Thoren M."/>
            <person name="Johannesson H."/>
        </authorList>
    </citation>
    <scope>NUCLEOTIDE SEQUENCE</scope>
    <source>
        <strain evidence="3">CBS 955.72</strain>
    </source>
</reference>
<keyword evidence="1" id="KW-0472">Membrane</keyword>
<gene>
    <name evidence="3" type="ORF">B0T25DRAFT_528780</name>
</gene>
<evidence type="ECO:0000313" key="4">
    <source>
        <dbReference type="Proteomes" id="UP001275084"/>
    </source>
</evidence>
<accession>A0AAJ0MKL2</accession>
<comment type="caution">
    <text evidence="3">The sequence shown here is derived from an EMBL/GenBank/DDBJ whole genome shotgun (WGS) entry which is preliminary data.</text>
</comment>
<keyword evidence="1" id="KW-1133">Transmembrane helix</keyword>
<keyword evidence="4" id="KW-1185">Reference proteome</keyword>
<keyword evidence="1" id="KW-0812">Transmembrane</keyword>
<feature type="chain" id="PRO_5042571989" evidence="2">
    <location>
        <begin position="23"/>
        <end position="448"/>
    </location>
</feature>
<dbReference type="EMBL" id="JAUIQD010000001">
    <property type="protein sequence ID" value="KAK3363931.1"/>
    <property type="molecule type" value="Genomic_DNA"/>
</dbReference>
<dbReference type="AlphaFoldDB" id="A0AAJ0MKL2"/>
<sequence>MTSTNPFSVVLTIPTTIWLVEGAHRADELVCAEPRTIDPAQINAPGVAFNAQPKVGTAAKSAVTVPSGNAIPVTYTCLYTLEATQTLGLCVCPGTTTIGATNTGRLVATPSVTGGNHTTKAPAQNGVSTGAAAGIGIGVAIAVIAIATAAAWLFFRRRQRPEDSPVLPIIGADKSQKRTVTGPPPPSNGGIGGLAGLHHYLLDGAGDSEIVSELTSLGHLLKDHVQTSYHKAPLDRNHLSQVNSSLSGLGLDRATQSHIANLALNERTRHIAIRGLLARVIFSALDVSSGSSLSLLPPSVAAFARAIPLDSNRKLTPQDITALSTWRRVSAYLLHQNRVDRSPLQVPTTIDTQIRDMQVALDGCLSIFVHDDARARANQVKGLERAIRACAKFGYAMFSHPCEWGYLFWNEAVSSAVVVLPGLERLSGPDGEVYKSGHVVVHPTIEEV</sequence>
<protein>
    <submittedName>
        <fullName evidence="3">Uncharacterized protein</fullName>
    </submittedName>
</protein>
<proteinExistence type="predicted"/>
<dbReference type="Proteomes" id="UP001275084">
    <property type="component" value="Unassembled WGS sequence"/>
</dbReference>